<evidence type="ECO:0000256" key="20">
    <source>
        <dbReference type="ARBA" id="ARBA00048663"/>
    </source>
</evidence>
<comment type="catalytic activity">
    <reaction evidence="21">
        <text>N-(hexanoyl)sphing-4-enine + ATP = N-hexanoylsphing-4-enine 1-phosphate + ADP + H(+)</text>
        <dbReference type="Rhea" id="RHEA:43312"/>
        <dbReference type="ChEBI" id="CHEBI:15378"/>
        <dbReference type="ChEBI" id="CHEBI:30616"/>
        <dbReference type="ChEBI" id="CHEBI:63867"/>
        <dbReference type="ChEBI" id="CHEBI:82959"/>
        <dbReference type="ChEBI" id="CHEBI:456216"/>
    </reaction>
    <physiologicalReaction direction="left-to-right" evidence="21">
        <dbReference type="Rhea" id="RHEA:43313"/>
    </physiologicalReaction>
</comment>
<dbReference type="Gene3D" id="3.10.10.10">
    <property type="entry name" value="HIV Type 1 Reverse Transcriptase, subunit A, domain 1"/>
    <property type="match status" value="1"/>
</dbReference>
<evidence type="ECO:0000256" key="21">
    <source>
        <dbReference type="ARBA" id="ARBA00048876"/>
    </source>
</evidence>
<comment type="catalytic activity">
    <reaction evidence="18">
        <text>a 2-acylglycerol + ATP = a 2-acyl-sn-glycerol 3-phosphate + ADP + H(+)</text>
        <dbReference type="Rhea" id="RHEA:39847"/>
        <dbReference type="ChEBI" id="CHEBI:15378"/>
        <dbReference type="ChEBI" id="CHEBI:17389"/>
        <dbReference type="ChEBI" id="CHEBI:30616"/>
        <dbReference type="ChEBI" id="CHEBI:64982"/>
        <dbReference type="ChEBI" id="CHEBI:456216"/>
    </reaction>
    <physiologicalReaction direction="left-to-right" evidence="18">
        <dbReference type="Rhea" id="RHEA:39848"/>
    </physiologicalReaction>
</comment>
<dbReference type="Pfam" id="PF00781">
    <property type="entry name" value="DAGK_cat"/>
    <property type="match status" value="1"/>
</dbReference>
<evidence type="ECO:0000256" key="16">
    <source>
        <dbReference type="ARBA" id="ARBA00026142"/>
    </source>
</evidence>
<dbReference type="PROSITE" id="PS50146">
    <property type="entry name" value="DAGK"/>
    <property type="match status" value="1"/>
</dbReference>
<evidence type="ECO:0000256" key="6">
    <source>
        <dbReference type="ARBA" id="ARBA00023128"/>
    </source>
</evidence>
<dbReference type="InterPro" id="IPR000477">
    <property type="entry name" value="RT_dom"/>
</dbReference>
<dbReference type="Pfam" id="PF00078">
    <property type="entry name" value="RVT_1"/>
    <property type="match status" value="1"/>
</dbReference>
<evidence type="ECO:0000256" key="1">
    <source>
        <dbReference type="ARBA" id="ARBA00004569"/>
    </source>
</evidence>
<evidence type="ECO:0000256" key="9">
    <source>
        <dbReference type="ARBA" id="ARBA00024505"/>
    </source>
</evidence>
<comment type="catalytic activity">
    <reaction evidence="19">
        <text>an N-acylsphing-4-enine + ATP = an N-acylsphing-4-enine 1-phosphate + ADP + H(+)</text>
        <dbReference type="Rhea" id="RHEA:17929"/>
        <dbReference type="ChEBI" id="CHEBI:15378"/>
        <dbReference type="ChEBI" id="CHEBI:30616"/>
        <dbReference type="ChEBI" id="CHEBI:52639"/>
        <dbReference type="ChEBI" id="CHEBI:57674"/>
        <dbReference type="ChEBI" id="CHEBI:456216"/>
        <dbReference type="EC" id="2.7.1.138"/>
    </reaction>
    <physiologicalReaction direction="left-to-right" evidence="19">
        <dbReference type="Rhea" id="RHEA:17930"/>
    </physiologicalReaction>
</comment>
<comment type="catalytic activity">
    <reaction evidence="9">
        <text>1-(9Z-octadecenoyl)-sn-glycerol + ATP = 1-(9Z-octadecenoyl)-sn-glycero-3-phosphate + ADP + H(+)</text>
        <dbReference type="Rhea" id="RHEA:41079"/>
        <dbReference type="ChEBI" id="CHEBI:15378"/>
        <dbReference type="ChEBI" id="CHEBI:30616"/>
        <dbReference type="ChEBI" id="CHEBI:74544"/>
        <dbReference type="ChEBI" id="CHEBI:75757"/>
        <dbReference type="ChEBI" id="CHEBI:456216"/>
    </reaction>
    <physiologicalReaction direction="left-to-right" evidence="9">
        <dbReference type="Rhea" id="RHEA:41080"/>
    </physiologicalReaction>
</comment>
<sequence length="1059" mass="119004">PLPSASRTVTAGRKVKAEHSRCAFTFTLQPAVSECGKQTARDLTDTRIYGMDIIIHLTDIYLEVLQLSSDDKNHQAVLSCPVRHHTPDEIGDPALSNIDAFFLALGLLYDEPNSVDQAEKNLLALCQGQDEIEVYCQKFRKWSVLTQWNESALAAIFRKGLSEALKDVMVGFPMPAGLNESMSLAIQIGRRLRERKSVHHLAVLPELKPEPMQCDRTLTRVKRQEHRRLNGLCFYCGDSTHAISDCPKRTKRFARSATIGTVQSKFLLSVTLICSLSSYSVMAFVDSGAALNLMDLEYAKRCGFLLEPLQCPIPLRGIDATPLAKNKPQYWTQLTMCMAPAHQEVIRFLVLHNLHDVVVLGLPWLQAHNPVLDWKSMSVSSWGCQGVHGDVPFLSISSSTPFEVPEFLSDYRDVFDEPKSDALPPHRDCDCAINLIPGSKFSKGRLFNLSVPEHAAMRSYVKESLEKGHIRPSSSPLGAGFFFVAKKDGSLRPCIDYRLLNKITVKFQYPLPLLSDLFARIKGASWFTKIDLRGAYNLVRIRRGDEWKTAFNTPEGHFEYLVMPFGLANAPSVFQSFMHDIFREYLDKFLIVYLDDILIFSDDWESHVKQVEVDASEIGAGAVLSQRDWAAAMARVVRIFKTLRNHWKKSTVGFCLLAYGSNWMYGKYCDNLLRRAACQEAQVFGHQLIYPNTAVKKATVFLNPAACNGKARTLFEKNAAPILHLSGIDVHVVKTDYEGQAKKMLELLESTDLIIVAGGDGTLQEVITGLLRRDDQASFSKIPIGFIPLGATNTLSQTLYPKSDNKVQHISDATISILQGETMPLDVLQIKGHQEQPVFALNGLRWGSYRDAATKSTKYWYLGPLKARAAHLFSTLKEWPQRHEAFVLFLGPTERPPEEEAKEPLGRPPLHVRIYRRLVQYWSPPKVEVPVEEAPEPWEEAQLSAVELSISTQNQHPDLTRTMDSMSVCIEPDSIRKSEFISLGVEKTIDPRLCPKDAQILHVSRCNVQLPEGTEGHFSIDSEEYDAMSVEVTLLPRKLRFICHPSQKEKFTQSPPAGP</sequence>
<organism evidence="26 27">
    <name type="scientific">Ranitomeya imitator</name>
    <name type="common">mimic poison frog</name>
    <dbReference type="NCBI Taxonomy" id="111125"/>
    <lineage>
        <taxon>Eukaryota</taxon>
        <taxon>Metazoa</taxon>
        <taxon>Chordata</taxon>
        <taxon>Craniata</taxon>
        <taxon>Vertebrata</taxon>
        <taxon>Euteleostomi</taxon>
        <taxon>Amphibia</taxon>
        <taxon>Batrachia</taxon>
        <taxon>Anura</taxon>
        <taxon>Neobatrachia</taxon>
        <taxon>Hyloidea</taxon>
        <taxon>Dendrobatidae</taxon>
        <taxon>Dendrobatinae</taxon>
        <taxon>Ranitomeya</taxon>
    </lineage>
</organism>
<dbReference type="EMBL" id="CAUEEQ010004836">
    <property type="protein sequence ID" value="CAJ0928140.1"/>
    <property type="molecule type" value="Genomic_DNA"/>
</dbReference>
<evidence type="ECO:0000259" key="23">
    <source>
        <dbReference type="PROSITE" id="PS50146"/>
    </source>
</evidence>
<dbReference type="InterPro" id="IPR001878">
    <property type="entry name" value="Znf_CCHC"/>
</dbReference>
<dbReference type="InterPro" id="IPR045579">
    <property type="entry name" value="AGK_C"/>
</dbReference>
<evidence type="ECO:0000256" key="12">
    <source>
        <dbReference type="ARBA" id="ARBA00024636"/>
    </source>
</evidence>
<dbReference type="Gene3D" id="2.40.70.10">
    <property type="entry name" value="Acid Proteases"/>
    <property type="match status" value="1"/>
</dbReference>
<comment type="catalytic activity">
    <reaction evidence="10">
        <text>a 1-acyl-sn-glycerol + ATP = a 1-acyl-sn-glycero-3-phosphate + ADP + H(+)</text>
        <dbReference type="Rhea" id="RHEA:33747"/>
        <dbReference type="ChEBI" id="CHEBI:15378"/>
        <dbReference type="ChEBI" id="CHEBI:30616"/>
        <dbReference type="ChEBI" id="CHEBI:57970"/>
        <dbReference type="ChEBI" id="CHEBI:64683"/>
        <dbReference type="ChEBI" id="CHEBI:456216"/>
    </reaction>
    <physiologicalReaction direction="left-to-right" evidence="10">
        <dbReference type="Rhea" id="RHEA:33748"/>
    </physiologicalReaction>
</comment>
<dbReference type="InterPro" id="IPR016064">
    <property type="entry name" value="NAD/diacylglycerol_kinase_sf"/>
</dbReference>
<evidence type="ECO:0000256" key="17">
    <source>
        <dbReference type="ARBA" id="ARBA00030553"/>
    </source>
</evidence>
<dbReference type="CDD" id="cd01647">
    <property type="entry name" value="RT_LTR"/>
    <property type="match status" value="1"/>
</dbReference>
<accession>A0ABN9KXM8</accession>
<feature type="domain" description="CCHC-type" evidence="24">
    <location>
        <begin position="233"/>
        <end position="248"/>
    </location>
</feature>
<evidence type="ECO:0000256" key="5">
    <source>
        <dbReference type="ARBA" id="ARBA00022792"/>
    </source>
</evidence>
<gene>
    <name evidence="26" type="ORF">RIMI_LOCUS3259675</name>
</gene>
<dbReference type="Gene3D" id="3.30.70.270">
    <property type="match status" value="1"/>
</dbReference>
<dbReference type="Proteomes" id="UP001176940">
    <property type="component" value="Unassembled WGS sequence"/>
</dbReference>
<evidence type="ECO:0000256" key="2">
    <source>
        <dbReference type="ARBA" id="ARBA00004637"/>
    </source>
</evidence>
<protein>
    <recommendedName>
        <fullName evidence="16">Acylglycerol kinase, mitochondrial</fullName>
        <ecNumber evidence="14">2.7.1.138</ecNumber>
        <ecNumber evidence="15">2.7.1.94</ecNumber>
        <ecNumber evidence="4">3.1.26.4</ecNumber>
    </recommendedName>
    <alternativeName>
        <fullName evidence="17">Multiple substrate lipid kinase</fullName>
    </alternativeName>
</protein>
<dbReference type="SUPFAM" id="SSF56672">
    <property type="entry name" value="DNA/RNA polymerases"/>
    <property type="match status" value="1"/>
</dbReference>
<evidence type="ECO:0000313" key="27">
    <source>
        <dbReference type="Proteomes" id="UP001176940"/>
    </source>
</evidence>
<dbReference type="InterPro" id="IPR001206">
    <property type="entry name" value="Diacylglycerol_kinase_cat_dom"/>
</dbReference>
<dbReference type="EC" id="2.7.1.94" evidence="15"/>
<evidence type="ECO:0000256" key="3">
    <source>
        <dbReference type="ARBA" id="ARBA00010879"/>
    </source>
</evidence>
<proteinExistence type="inferred from homology"/>
<comment type="similarity">
    <text evidence="3">Belongs to the beta type-B retroviral polymerase family. HERV class-II K(HML-2) pol subfamily.</text>
</comment>
<reference evidence="26" key="1">
    <citation type="submission" date="2023-07" db="EMBL/GenBank/DDBJ databases">
        <authorList>
            <person name="Stuckert A."/>
        </authorList>
    </citation>
    <scope>NUCLEOTIDE SEQUENCE</scope>
</reference>
<dbReference type="Gene3D" id="3.40.50.10330">
    <property type="entry name" value="Probable inorganic polyphosphate/atp-NAD kinase, domain 1"/>
    <property type="match status" value="1"/>
</dbReference>
<evidence type="ECO:0000256" key="14">
    <source>
        <dbReference type="ARBA" id="ARBA00026096"/>
    </source>
</evidence>
<dbReference type="PANTHER" id="PTHR15503:SF22">
    <property type="entry name" value="TRANSPOSON TY3-I GAG POLYPROTEIN"/>
    <property type="match status" value="1"/>
</dbReference>
<name>A0ABN9KXM8_9NEOB</name>
<keyword evidence="6" id="KW-0496">Mitochondrion</keyword>
<comment type="catalytic activity">
    <reaction evidence="20">
        <text>a monoacylglycerol + ATP = a monoacyl-sn-glycero-3-phosphate + ADP + H(+)</text>
        <dbReference type="Rhea" id="RHEA:19293"/>
        <dbReference type="ChEBI" id="CHEBI:15378"/>
        <dbReference type="ChEBI" id="CHEBI:17408"/>
        <dbReference type="ChEBI" id="CHEBI:30616"/>
        <dbReference type="ChEBI" id="CHEBI:77589"/>
        <dbReference type="ChEBI" id="CHEBI:456216"/>
        <dbReference type="EC" id="2.7.1.94"/>
    </reaction>
    <physiologicalReaction direction="left-to-right" evidence="20">
        <dbReference type="Rhea" id="RHEA:19294"/>
    </physiologicalReaction>
</comment>
<evidence type="ECO:0000256" key="11">
    <source>
        <dbReference type="ARBA" id="ARBA00024556"/>
    </source>
</evidence>
<evidence type="ECO:0000256" key="22">
    <source>
        <dbReference type="PROSITE-ProRule" id="PRU00047"/>
    </source>
</evidence>
<dbReference type="EC" id="3.1.26.4" evidence="4"/>
<keyword evidence="22" id="KW-0863">Zinc-finger</keyword>
<dbReference type="PANTHER" id="PTHR15503">
    <property type="entry name" value="LDOC1 RELATED"/>
    <property type="match status" value="1"/>
</dbReference>
<comment type="similarity">
    <text evidence="13">Belongs to the AGK family.</text>
</comment>
<keyword evidence="22" id="KW-0479">Metal-binding</keyword>
<feature type="domain" description="Reverse transcriptase" evidence="25">
    <location>
        <begin position="465"/>
        <end position="656"/>
    </location>
</feature>
<evidence type="ECO:0000256" key="4">
    <source>
        <dbReference type="ARBA" id="ARBA00012180"/>
    </source>
</evidence>
<dbReference type="PROSITE" id="PS50158">
    <property type="entry name" value="ZF_CCHC"/>
    <property type="match status" value="1"/>
</dbReference>
<evidence type="ECO:0000256" key="8">
    <source>
        <dbReference type="ARBA" id="ARBA00024483"/>
    </source>
</evidence>
<evidence type="ECO:0000256" key="7">
    <source>
        <dbReference type="ARBA" id="ARBA00023136"/>
    </source>
</evidence>
<comment type="subcellular location">
    <subcellularLocation>
        <location evidence="2">Mitochondrion inner membrane</location>
        <topology evidence="2">Peripheral membrane protein</topology>
    </subcellularLocation>
    <subcellularLocation>
        <location evidence="1">Mitochondrion intermembrane space</location>
    </subcellularLocation>
</comment>
<feature type="domain" description="DAGKc" evidence="23">
    <location>
        <begin position="693"/>
        <end position="834"/>
    </location>
</feature>
<dbReference type="SUPFAM" id="SSF50630">
    <property type="entry name" value="Acid proteases"/>
    <property type="match status" value="1"/>
</dbReference>
<keyword evidence="7" id="KW-0472">Membrane</keyword>
<comment type="catalytic activity">
    <reaction evidence="11">
        <text>2-(5Z,8Z,11Z,14Z-eicosatetraenoyl)-glycerol + ATP = 2-(5Z,8Z,11Z,14Z-eicosatetraenoyl)-sn-glycero-3-phosphate + ADP + H(+)</text>
        <dbReference type="Rhea" id="RHEA:43316"/>
        <dbReference type="ChEBI" id="CHEBI:15378"/>
        <dbReference type="ChEBI" id="CHEBI:30616"/>
        <dbReference type="ChEBI" id="CHEBI:52392"/>
        <dbReference type="ChEBI" id="CHEBI:78209"/>
        <dbReference type="ChEBI" id="CHEBI:456216"/>
    </reaction>
    <physiologicalReaction direction="left-to-right" evidence="11">
        <dbReference type="Rhea" id="RHEA:43317"/>
    </physiologicalReaction>
</comment>
<keyword evidence="27" id="KW-1185">Reference proteome</keyword>
<dbReference type="InterPro" id="IPR032567">
    <property type="entry name" value="RTL1-rel"/>
</dbReference>
<dbReference type="SMART" id="SM00046">
    <property type="entry name" value="DAGKc"/>
    <property type="match status" value="1"/>
</dbReference>
<keyword evidence="5" id="KW-0999">Mitochondrion inner membrane</keyword>
<evidence type="ECO:0000256" key="13">
    <source>
        <dbReference type="ARBA" id="ARBA00025749"/>
    </source>
</evidence>
<dbReference type="CDD" id="cd01653">
    <property type="entry name" value="GATase1"/>
    <property type="match status" value="1"/>
</dbReference>
<evidence type="ECO:0000256" key="15">
    <source>
        <dbReference type="ARBA" id="ARBA00026098"/>
    </source>
</evidence>
<comment type="caution">
    <text evidence="26">The sequence shown here is derived from an EMBL/GenBank/DDBJ whole genome shotgun (WGS) entry which is preliminary data.</text>
</comment>
<dbReference type="InterPro" id="IPR043128">
    <property type="entry name" value="Rev_trsase/Diguanyl_cyclase"/>
</dbReference>
<evidence type="ECO:0000256" key="10">
    <source>
        <dbReference type="ARBA" id="ARBA00024512"/>
    </source>
</evidence>
<dbReference type="CDD" id="cd00303">
    <property type="entry name" value="retropepsin_like"/>
    <property type="match status" value="1"/>
</dbReference>
<evidence type="ECO:0000256" key="18">
    <source>
        <dbReference type="ARBA" id="ARBA00044480"/>
    </source>
</evidence>
<comment type="catalytic activity">
    <reaction evidence="8">
        <text>1-(5Z,8Z,11Z,14Z-eicosatetraenoyl)-sn-glycerol + ATP = 1-(5Z,8Z,11Z,14Z-eicosatetraenoyl)-sn-glycero-3-phosphate + ADP + H(+)</text>
        <dbReference type="Rhea" id="RHEA:43328"/>
        <dbReference type="ChEBI" id="CHEBI:15378"/>
        <dbReference type="ChEBI" id="CHEBI:30616"/>
        <dbReference type="ChEBI" id="CHEBI:34071"/>
        <dbReference type="ChEBI" id="CHEBI:74938"/>
        <dbReference type="ChEBI" id="CHEBI:456216"/>
    </reaction>
    <physiologicalReaction direction="left-to-right" evidence="8">
        <dbReference type="Rhea" id="RHEA:43329"/>
    </physiologicalReaction>
</comment>
<dbReference type="PROSITE" id="PS50878">
    <property type="entry name" value="RT_POL"/>
    <property type="match status" value="1"/>
</dbReference>
<dbReference type="EC" id="2.7.1.138" evidence="14"/>
<comment type="catalytic activity">
    <reaction evidence="12">
        <text>1-hexadecanoyl-sn-glycerol + ATP = 1-hexadecanoyl-sn-glycero-3-phosphate + ADP + H(+)</text>
        <dbReference type="Rhea" id="RHEA:43308"/>
        <dbReference type="ChEBI" id="CHEBI:15378"/>
        <dbReference type="ChEBI" id="CHEBI:30616"/>
        <dbReference type="ChEBI" id="CHEBI:57518"/>
        <dbReference type="ChEBI" id="CHEBI:75542"/>
        <dbReference type="ChEBI" id="CHEBI:456216"/>
    </reaction>
    <physiologicalReaction direction="left-to-right" evidence="12">
        <dbReference type="Rhea" id="RHEA:43309"/>
    </physiologicalReaction>
</comment>
<evidence type="ECO:0000313" key="26">
    <source>
        <dbReference type="EMBL" id="CAJ0928140.1"/>
    </source>
</evidence>
<dbReference type="Pfam" id="PF19712">
    <property type="entry name" value="AGK_C"/>
    <property type="match status" value="1"/>
</dbReference>
<evidence type="ECO:0000259" key="25">
    <source>
        <dbReference type="PROSITE" id="PS50878"/>
    </source>
</evidence>
<evidence type="ECO:0000259" key="24">
    <source>
        <dbReference type="PROSITE" id="PS50158"/>
    </source>
</evidence>
<keyword evidence="22" id="KW-0862">Zinc</keyword>
<dbReference type="InterPro" id="IPR043502">
    <property type="entry name" value="DNA/RNA_pol_sf"/>
</dbReference>
<dbReference type="SUPFAM" id="SSF111331">
    <property type="entry name" value="NAD kinase/diacylglycerol kinase-like"/>
    <property type="match status" value="1"/>
</dbReference>
<dbReference type="InterPro" id="IPR021109">
    <property type="entry name" value="Peptidase_aspartic_dom_sf"/>
</dbReference>
<dbReference type="InterPro" id="IPR017438">
    <property type="entry name" value="ATP-NAD_kinase_N"/>
</dbReference>
<feature type="non-terminal residue" evidence="26">
    <location>
        <position position="1"/>
    </location>
</feature>
<evidence type="ECO:0000256" key="19">
    <source>
        <dbReference type="ARBA" id="ARBA00048034"/>
    </source>
</evidence>